<dbReference type="InterPro" id="IPR037165">
    <property type="entry name" value="AldOxase/xan_DH_Mopterin-bd_sf"/>
</dbReference>
<evidence type="ECO:0000259" key="2">
    <source>
        <dbReference type="SMART" id="SM01008"/>
    </source>
</evidence>
<evidence type="ECO:0000256" key="1">
    <source>
        <dbReference type="SAM" id="MobiDB-lite"/>
    </source>
</evidence>
<dbReference type="eggNOG" id="COG1529">
    <property type="taxonomic scope" value="Bacteria"/>
</dbReference>
<dbReference type="STRING" id="525904.Tter_2353"/>
<dbReference type="SUPFAM" id="SSF56003">
    <property type="entry name" value="Molybdenum cofactor-binding domain"/>
    <property type="match status" value="2"/>
</dbReference>
<dbReference type="InterPro" id="IPR052516">
    <property type="entry name" value="N-heterocyclic_Hydroxylase"/>
</dbReference>
<protein>
    <submittedName>
        <fullName evidence="3">Aldehyde oxidase and xanthine dehydrogenase molybdopterin binding protein</fullName>
    </submittedName>
</protein>
<keyword evidence="4" id="KW-1185">Reference proteome</keyword>
<dbReference type="PIRSF" id="PIRSF036389">
    <property type="entry name" value="IOR_B"/>
    <property type="match status" value="1"/>
</dbReference>
<dbReference type="SMART" id="SM01008">
    <property type="entry name" value="Ald_Xan_dh_C"/>
    <property type="match status" value="1"/>
</dbReference>
<organism evidence="3 4">
    <name type="scientific">Thermobaculum terrenum (strain ATCC BAA-798 / CCMEE 7001 / YNP1)</name>
    <dbReference type="NCBI Taxonomy" id="525904"/>
    <lineage>
        <taxon>Bacteria</taxon>
        <taxon>Bacillati</taxon>
        <taxon>Chloroflexota</taxon>
        <taxon>Chloroflexia</taxon>
        <taxon>Candidatus Thermobaculales</taxon>
        <taxon>Candidatus Thermobaculaceae</taxon>
        <taxon>Thermobaculum</taxon>
    </lineage>
</organism>
<proteinExistence type="predicted"/>
<dbReference type="InterPro" id="IPR008274">
    <property type="entry name" value="AldOxase/xan_DH_MoCoBD1"/>
</dbReference>
<dbReference type="AlphaFoldDB" id="D1CHN1"/>
<dbReference type="Gene3D" id="3.30.365.10">
    <property type="entry name" value="Aldehyde oxidase/xanthine dehydrogenase, molybdopterin binding domain"/>
    <property type="match status" value="4"/>
</dbReference>
<dbReference type="PANTHER" id="PTHR47495">
    <property type="entry name" value="ALDEHYDE DEHYDROGENASE"/>
    <property type="match status" value="1"/>
</dbReference>
<dbReference type="InterPro" id="IPR000674">
    <property type="entry name" value="Ald_Oxase/Xan_DH_a/b"/>
</dbReference>
<gene>
    <name evidence="3" type="ordered locus">Tter_2353</name>
</gene>
<name>D1CHN1_THET1</name>
<dbReference type="RefSeq" id="WP_012876283.1">
    <property type="nucleotide sequence ID" value="NC_013526.1"/>
</dbReference>
<dbReference type="Pfam" id="PF20256">
    <property type="entry name" value="MoCoBD_2"/>
    <property type="match status" value="2"/>
</dbReference>
<feature type="region of interest" description="Disordered" evidence="1">
    <location>
        <begin position="1"/>
        <end position="24"/>
    </location>
</feature>
<dbReference type="GO" id="GO:0016491">
    <property type="term" value="F:oxidoreductase activity"/>
    <property type="evidence" value="ECO:0007669"/>
    <property type="project" value="InterPro"/>
</dbReference>
<dbReference type="Gene3D" id="3.90.1170.50">
    <property type="entry name" value="Aldehyde oxidase/xanthine dehydrogenase, a/b hammerhead"/>
    <property type="match status" value="2"/>
</dbReference>
<dbReference type="Pfam" id="PF02738">
    <property type="entry name" value="MoCoBD_1"/>
    <property type="match status" value="1"/>
</dbReference>
<dbReference type="PANTHER" id="PTHR47495:SF1">
    <property type="entry name" value="BLL3820 PROTEIN"/>
    <property type="match status" value="1"/>
</dbReference>
<evidence type="ECO:0000313" key="4">
    <source>
        <dbReference type="Proteomes" id="UP000000323"/>
    </source>
</evidence>
<reference evidence="4" key="1">
    <citation type="journal article" date="2010" name="Stand. Genomic Sci.">
        <title>Complete genome sequence of 'Thermobaculum terrenum' type strain (YNP1).</title>
        <authorList>
            <person name="Kiss H."/>
            <person name="Cleland D."/>
            <person name="Lapidus A."/>
            <person name="Lucas S."/>
            <person name="Glavina Del Rio T."/>
            <person name="Nolan M."/>
            <person name="Tice H."/>
            <person name="Han C."/>
            <person name="Goodwin L."/>
            <person name="Pitluck S."/>
            <person name="Liolios K."/>
            <person name="Ivanova N."/>
            <person name="Mavromatis K."/>
            <person name="Ovchinnikova G."/>
            <person name="Pati A."/>
            <person name="Chen A."/>
            <person name="Palaniappan K."/>
            <person name="Land M."/>
            <person name="Hauser L."/>
            <person name="Chang Y."/>
            <person name="Jeffries C."/>
            <person name="Lu M."/>
            <person name="Brettin T."/>
            <person name="Detter J."/>
            <person name="Goker M."/>
            <person name="Tindall B."/>
            <person name="Beck B."/>
            <person name="McDermott T."/>
            <person name="Woyke T."/>
            <person name="Bristow J."/>
            <person name="Eisen J."/>
            <person name="Markowitz V."/>
            <person name="Hugenholtz P."/>
            <person name="Kyrpides N."/>
            <person name="Klenk H."/>
            <person name="Cheng J."/>
        </authorList>
    </citation>
    <scope>NUCLEOTIDE SEQUENCE [LARGE SCALE GENOMIC DNA]</scope>
    <source>
        <strain evidence="4">ATCC BAA-798 / YNP1</strain>
    </source>
</reference>
<evidence type="ECO:0000313" key="3">
    <source>
        <dbReference type="EMBL" id="ACZ43252.1"/>
    </source>
</evidence>
<dbReference type="InterPro" id="IPR012368">
    <property type="entry name" value="OxRdtase_Mopterin-bd_su_IorB"/>
</dbReference>
<dbReference type="HOGENOM" id="CLU_013917_0_1_0"/>
<dbReference type="EMBL" id="CP001826">
    <property type="protein sequence ID" value="ACZ43252.1"/>
    <property type="molecule type" value="Genomic_DNA"/>
</dbReference>
<accession>D1CHN1</accession>
<dbReference type="KEGG" id="ttr:Tter_2353"/>
<dbReference type="Proteomes" id="UP000000323">
    <property type="component" value="Chromosome 2"/>
</dbReference>
<feature type="domain" description="Aldehyde oxidase/xanthine dehydrogenase a/b hammerhead" evidence="2">
    <location>
        <begin position="188"/>
        <end position="265"/>
    </location>
</feature>
<dbReference type="InterPro" id="IPR046867">
    <property type="entry name" value="AldOxase/xan_DH_MoCoBD2"/>
</dbReference>
<sequence length="684" mass="74628">METRRYPAGLEGQSGSRREMPRDAETRRIGDWLRIDPDGGVTVFTGKVEVGQGIRTSLAQAVAEELRVPPQMVRLVMADTALVPFDAGTFGSRTTPTMAHTLRLVAASAREVLLDRAAERLGVPRSELVAAEGRVSHPPSGRSLGYAELAGGEELAEDYREDAPLTPPSSWSVLGRPLPRARMEALVTGSHRYPSDVALPGMLIAKVVRPPLPGCRLLHVDTTEAEAMEGVRVVRDGDFVAVAAEDSFLASQAAAAVRAEWERPEVPSDEELYEYLKAHPMEPDPDRPFPQPLLHQQGSLELGLGEAEVRHAAEYRVAYIAHVPPETRAATAVWEGERLTVWTGTQRPFGVRAELAAFFGLPEDQVRVIVPDAGSGYGGKHTGEAAIEAARVARALGVPVKVHWTRQEELTHAYFRPAGVIDVRSGATRDGKLRAWEFHNYNSGPAAIMTPYDVPHQHIEYHLCRSPLRQGSYRALAATANHFARESHMDELAHMLEVDPLEFRLDNTSDGRLRAVLLAAAEAYGWVSRRRRGHRGHGLACGTEKGSYVATCAEVEVDPDTQQVRVVRIVQAFECGAIHNPDLLRNQVEGAIVQGLGGALYERVRIEGGNICNGHLSLYRVPRFTDLPSIEVVLLDRRDLPAVGAGETPLVCVAPALANAIFDATGQRLRSLPLLPDGRLPARA</sequence>